<gene>
    <name evidence="5" type="ORF">Plil01_001304900</name>
</gene>
<accession>A0A9W6UCI4</accession>
<comment type="caution">
    <text evidence="5">The sequence shown here is derived from an EMBL/GenBank/DDBJ whole genome shotgun (WGS) entry which is preliminary data.</text>
</comment>
<name>A0A9W6UCI4_9STRA</name>
<dbReference type="Pfam" id="PF00248">
    <property type="entry name" value="Aldo_ket_red"/>
    <property type="match status" value="1"/>
</dbReference>
<evidence type="ECO:0000313" key="5">
    <source>
        <dbReference type="EMBL" id="GMF30567.1"/>
    </source>
</evidence>
<dbReference type="EMBL" id="BSXW01000846">
    <property type="protein sequence ID" value="GMF30567.1"/>
    <property type="molecule type" value="Genomic_DNA"/>
</dbReference>
<evidence type="ECO:0000256" key="1">
    <source>
        <dbReference type="ARBA" id="ARBA00006515"/>
    </source>
</evidence>
<evidence type="ECO:0000256" key="2">
    <source>
        <dbReference type="ARBA" id="ARBA00022857"/>
    </source>
</evidence>
<dbReference type="PANTHER" id="PTHR43150:SF2">
    <property type="entry name" value="HYPERKINETIC, ISOFORM M"/>
    <property type="match status" value="1"/>
</dbReference>
<keyword evidence="2" id="KW-0521">NADP</keyword>
<evidence type="ECO:0000256" key="3">
    <source>
        <dbReference type="ARBA" id="ARBA00023002"/>
    </source>
</evidence>
<dbReference type="InterPro" id="IPR005399">
    <property type="entry name" value="K_chnl_volt-dep_bsu_KCNAB-rel"/>
</dbReference>
<dbReference type="GO" id="GO:0016491">
    <property type="term" value="F:oxidoreductase activity"/>
    <property type="evidence" value="ECO:0007669"/>
    <property type="project" value="UniProtKB-KW"/>
</dbReference>
<dbReference type="InterPro" id="IPR036812">
    <property type="entry name" value="NAD(P)_OxRdtase_dom_sf"/>
</dbReference>
<dbReference type="AlphaFoldDB" id="A0A9W6UCI4"/>
<evidence type="ECO:0000259" key="4">
    <source>
        <dbReference type="Pfam" id="PF00248"/>
    </source>
</evidence>
<dbReference type="OrthoDB" id="1720422at2759"/>
<reference evidence="5" key="1">
    <citation type="submission" date="2023-04" db="EMBL/GenBank/DDBJ databases">
        <title>Phytophthora lilii NBRC 32176.</title>
        <authorList>
            <person name="Ichikawa N."/>
            <person name="Sato H."/>
            <person name="Tonouchi N."/>
        </authorList>
    </citation>
    <scope>NUCLEOTIDE SEQUENCE</scope>
    <source>
        <strain evidence="5">NBRC 32176</strain>
    </source>
</reference>
<organism evidence="5 6">
    <name type="scientific">Phytophthora lilii</name>
    <dbReference type="NCBI Taxonomy" id="2077276"/>
    <lineage>
        <taxon>Eukaryota</taxon>
        <taxon>Sar</taxon>
        <taxon>Stramenopiles</taxon>
        <taxon>Oomycota</taxon>
        <taxon>Peronosporomycetes</taxon>
        <taxon>Peronosporales</taxon>
        <taxon>Peronosporaceae</taxon>
        <taxon>Phytophthora</taxon>
    </lineage>
</organism>
<feature type="domain" description="NADP-dependent oxidoreductase" evidence="4">
    <location>
        <begin position="22"/>
        <end position="115"/>
    </location>
</feature>
<proteinExistence type="inferred from homology"/>
<dbReference type="Proteomes" id="UP001165083">
    <property type="component" value="Unassembled WGS sequence"/>
</dbReference>
<keyword evidence="3" id="KW-0560">Oxidoreductase</keyword>
<keyword evidence="6" id="KW-1185">Reference proteome</keyword>
<dbReference type="PANTHER" id="PTHR43150">
    <property type="entry name" value="HYPERKINETIC, ISOFORM M"/>
    <property type="match status" value="1"/>
</dbReference>
<comment type="similarity">
    <text evidence="1">Belongs to the shaker potassium channel beta subunit family.</text>
</comment>
<protein>
    <submittedName>
        <fullName evidence="5">Unnamed protein product</fullName>
    </submittedName>
</protein>
<dbReference type="InterPro" id="IPR023210">
    <property type="entry name" value="NADP_OxRdtase_dom"/>
</dbReference>
<dbReference type="SUPFAM" id="SSF51430">
    <property type="entry name" value="NAD(P)-linked oxidoreductase"/>
    <property type="match status" value="1"/>
</dbReference>
<evidence type="ECO:0000313" key="6">
    <source>
        <dbReference type="Proteomes" id="UP001165083"/>
    </source>
</evidence>
<dbReference type="Gene3D" id="3.20.20.100">
    <property type="entry name" value="NADP-dependent oxidoreductase domain"/>
    <property type="match status" value="1"/>
</dbReference>
<sequence length="157" mass="17664">MEEEIHLKRNTTFGRDCGVWTREDLVVTAKLLAGSKPMDKATPNSIELSRKHIVEGLKGSLHRMQLDYVDVVFCHRPDALTPIEETVRAMNFVIEQGWAFYWGTSEWLASDIREACEIADRLGLTSGPLLSNLSTTFLSATRWSTSSWICTRSTSLG</sequence>